<dbReference type="EMBL" id="HBUE01143978">
    <property type="protein sequence ID" value="CAG6502057.1"/>
    <property type="molecule type" value="Transcribed_RNA"/>
</dbReference>
<feature type="compositionally biased region" description="Polar residues" evidence="1">
    <location>
        <begin position="97"/>
        <end position="107"/>
    </location>
</feature>
<dbReference type="AlphaFoldDB" id="A0A8D8BEY0"/>
<evidence type="ECO:0000313" key="2">
    <source>
        <dbReference type="EMBL" id="CAG6473073.1"/>
    </source>
</evidence>
<sequence>MRHERSNGGREPHPGFAANSEASGSHRVHRFCGKHQPKNHRQRTVRFLRPGGRDRVRTPNLRQGHRLRVLQKGRFHCQGAQAQPAAAERTAAAHFQGRSQPAAQAQEQKGEPGRQAASAWPRSRWGKAGCAKGGQIAARQERRLPRSGCQEAGR</sequence>
<proteinExistence type="predicted"/>
<dbReference type="EMBL" id="HBUE01072025">
    <property type="protein sequence ID" value="CAG6473071.1"/>
    <property type="molecule type" value="Transcribed_RNA"/>
</dbReference>
<protein>
    <submittedName>
        <fullName evidence="2">(northern house mosquito) hypothetical protein</fullName>
    </submittedName>
</protein>
<evidence type="ECO:0000256" key="1">
    <source>
        <dbReference type="SAM" id="MobiDB-lite"/>
    </source>
</evidence>
<accession>A0A8D8BEY0</accession>
<feature type="compositionally biased region" description="Basic and acidic residues" evidence="1">
    <location>
        <begin position="1"/>
        <end position="13"/>
    </location>
</feature>
<dbReference type="EMBL" id="HBUE01143979">
    <property type="protein sequence ID" value="CAG6502059.1"/>
    <property type="molecule type" value="Transcribed_RNA"/>
</dbReference>
<feature type="compositionally biased region" description="Basic residues" evidence="1">
    <location>
        <begin position="26"/>
        <end position="42"/>
    </location>
</feature>
<dbReference type="EMBL" id="HBUE01248809">
    <property type="protein sequence ID" value="CAG6553295.1"/>
    <property type="molecule type" value="Transcribed_RNA"/>
</dbReference>
<name>A0A8D8BEY0_CULPI</name>
<feature type="region of interest" description="Disordered" evidence="1">
    <location>
        <begin position="94"/>
        <end position="154"/>
    </location>
</feature>
<reference evidence="2" key="1">
    <citation type="submission" date="2021-05" db="EMBL/GenBank/DDBJ databases">
        <authorList>
            <person name="Alioto T."/>
            <person name="Alioto T."/>
            <person name="Gomez Garrido J."/>
        </authorList>
    </citation>
    <scope>NUCLEOTIDE SEQUENCE</scope>
</reference>
<dbReference type="EMBL" id="HBUE01072026">
    <property type="protein sequence ID" value="CAG6473073.1"/>
    <property type="molecule type" value="Transcribed_RNA"/>
</dbReference>
<organism evidence="2">
    <name type="scientific">Culex pipiens</name>
    <name type="common">House mosquito</name>
    <dbReference type="NCBI Taxonomy" id="7175"/>
    <lineage>
        <taxon>Eukaryota</taxon>
        <taxon>Metazoa</taxon>
        <taxon>Ecdysozoa</taxon>
        <taxon>Arthropoda</taxon>
        <taxon>Hexapoda</taxon>
        <taxon>Insecta</taxon>
        <taxon>Pterygota</taxon>
        <taxon>Neoptera</taxon>
        <taxon>Endopterygota</taxon>
        <taxon>Diptera</taxon>
        <taxon>Nematocera</taxon>
        <taxon>Culicoidea</taxon>
        <taxon>Culicidae</taxon>
        <taxon>Culicinae</taxon>
        <taxon>Culicini</taxon>
        <taxon>Culex</taxon>
        <taxon>Culex</taxon>
    </lineage>
</organism>
<dbReference type="EMBL" id="HBUE01248808">
    <property type="protein sequence ID" value="CAG6553293.1"/>
    <property type="molecule type" value="Transcribed_RNA"/>
</dbReference>
<feature type="region of interest" description="Disordered" evidence="1">
    <location>
        <begin position="1"/>
        <end position="42"/>
    </location>
</feature>